<keyword evidence="13" id="KW-0511">Multifunctional enzyme</keyword>
<comment type="catalytic activity">
    <reaction evidence="15">
        <text>a 5'-end (5'-triphosphoguanosine)-(2'-O-methyladenylyl)-adenylyl-cytidylyl-adenosine in mRNA + S-adenosyl-L-methionine = a 5'-end (N(7)-methyl 5'-triphosphoguanosine)-(2'-O-methyladenylyl)-adenylyl-cytidylyl-adenosine in mRNA + S-adenosyl-L-homocysteine</text>
        <dbReference type="Rhea" id="RHEA:65440"/>
        <dbReference type="Rhea" id="RHEA-COMP:16798"/>
        <dbReference type="Rhea" id="RHEA-COMP:16801"/>
        <dbReference type="ChEBI" id="CHEBI:57856"/>
        <dbReference type="ChEBI" id="CHEBI:59789"/>
        <dbReference type="ChEBI" id="CHEBI:156482"/>
        <dbReference type="ChEBI" id="CHEBI:156483"/>
    </reaction>
</comment>
<keyword evidence="12" id="KW-0506">mRNA capping</keyword>
<keyword evidence="11" id="KW-0693">Viral RNA replication</keyword>
<keyword evidence="8" id="KW-0547">Nucleotide-binding</keyword>
<dbReference type="InterPro" id="IPR014023">
    <property type="entry name" value="Mononeg_RNA_pol_cat"/>
</dbReference>
<dbReference type="GO" id="GO:0005524">
    <property type="term" value="F:ATP binding"/>
    <property type="evidence" value="ECO:0007669"/>
    <property type="project" value="UniProtKB-KW"/>
</dbReference>
<keyword evidence="5" id="KW-0808">Transferase</keyword>
<evidence type="ECO:0000256" key="11">
    <source>
        <dbReference type="ARBA" id="ARBA00022953"/>
    </source>
</evidence>
<dbReference type="GeneID" id="30762960"/>
<evidence type="ECO:0000256" key="6">
    <source>
        <dbReference type="ARBA" id="ARBA00022691"/>
    </source>
</evidence>
<dbReference type="Proteomes" id="UP000201094">
    <property type="component" value="Segment"/>
</dbReference>
<evidence type="ECO:0000256" key="4">
    <source>
        <dbReference type="ARBA" id="ARBA00022664"/>
    </source>
</evidence>
<evidence type="ECO:0000256" key="9">
    <source>
        <dbReference type="ARBA" id="ARBA00022840"/>
    </source>
</evidence>
<evidence type="ECO:0000313" key="23">
    <source>
        <dbReference type="Proteomes" id="UP000201094"/>
    </source>
</evidence>
<keyword evidence="4" id="KW-0507">mRNA processing</keyword>
<evidence type="ECO:0000256" key="13">
    <source>
        <dbReference type="ARBA" id="ARBA00023268"/>
    </source>
</evidence>
<keyword evidence="7" id="KW-0548">Nucleotidyltransferase</keyword>
<evidence type="ECO:0000256" key="10">
    <source>
        <dbReference type="ARBA" id="ARBA00022844"/>
    </source>
</evidence>
<dbReference type="GO" id="GO:0004482">
    <property type="term" value="F:mRNA 5'-cap (guanine-N7-)-methyltransferase activity"/>
    <property type="evidence" value="ECO:0007669"/>
    <property type="project" value="InterPro"/>
</dbReference>
<dbReference type="KEGG" id="vg:30762960"/>
<keyword evidence="3 22" id="KW-0696">RNA-directed RNA polymerase</keyword>
<comment type="subcellular location">
    <subcellularLocation>
        <location evidence="1">Virion</location>
    </subcellularLocation>
</comment>
<evidence type="ECO:0000256" key="12">
    <source>
        <dbReference type="ARBA" id="ARBA00023042"/>
    </source>
</evidence>
<evidence type="ECO:0000256" key="5">
    <source>
        <dbReference type="ARBA" id="ARBA00022679"/>
    </source>
</evidence>
<comment type="catalytic activity">
    <reaction evidence="18">
        <text>a 5'-end (5'-triphosphoguanosine)-adenylyl-adenylyl-cytidylyl-adenosine in mRNA + S-adenosyl-L-methionine = a 5'-end (5'-triphosphoguanosine)-(2'-O-methyladenylyl)-adenylyl-cytidylyl-adenosine in mRNA + S-adenosyl-L-homocysteine + H(+)</text>
        <dbReference type="Rhea" id="RHEA:65380"/>
        <dbReference type="Rhea" id="RHEA-COMP:16797"/>
        <dbReference type="Rhea" id="RHEA-COMP:16801"/>
        <dbReference type="ChEBI" id="CHEBI:15378"/>
        <dbReference type="ChEBI" id="CHEBI:57856"/>
        <dbReference type="ChEBI" id="CHEBI:59789"/>
        <dbReference type="ChEBI" id="CHEBI:156482"/>
        <dbReference type="ChEBI" id="CHEBI:156484"/>
    </reaction>
</comment>
<dbReference type="EC" id="2.7.7.48" evidence="2"/>
<protein>
    <recommendedName>
        <fullName evidence="2">RNA-directed RNA polymerase</fullName>
        <ecNumber evidence="2">2.7.7.48</ecNumber>
    </recommendedName>
    <alternativeName>
        <fullName evidence="17">Replicase</fullName>
    </alternativeName>
    <alternativeName>
        <fullName evidence="16">Transcriptase</fullName>
    </alternativeName>
</protein>
<comment type="catalytic activity">
    <reaction evidence="14">
        <text>a 5'-end triphospho-adenylyl-adenylyl-cytidylyl-adenosine in mRNA + GDP + H(+) = a 5'-end (5'-triphosphoguanosine)-adenylyl-adenylyl-cytidylyl-adenosine in mRNA + diphosphate</text>
        <dbReference type="Rhea" id="RHEA:65436"/>
        <dbReference type="Rhea" id="RHEA-COMP:16797"/>
        <dbReference type="Rhea" id="RHEA-COMP:16799"/>
        <dbReference type="ChEBI" id="CHEBI:15378"/>
        <dbReference type="ChEBI" id="CHEBI:33019"/>
        <dbReference type="ChEBI" id="CHEBI:58189"/>
        <dbReference type="ChEBI" id="CHEBI:156484"/>
        <dbReference type="ChEBI" id="CHEBI:156503"/>
        <dbReference type="EC" id="2.7.7.88"/>
    </reaction>
</comment>
<evidence type="ECO:0000256" key="18">
    <source>
        <dbReference type="ARBA" id="ARBA00047332"/>
    </source>
</evidence>
<evidence type="ECO:0000256" key="15">
    <source>
        <dbReference type="ARBA" id="ARBA00024499"/>
    </source>
</evidence>
<evidence type="ECO:0000256" key="20">
    <source>
        <dbReference type="ARBA" id="ARBA00048548"/>
    </source>
</evidence>
<evidence type="ECO:0000259" key="21">
    <source>
        <dbReference type="PROSITE" id="PS50526"/>
    </source>
</evidence>
<keyword evidence="23" id="KW-1185">Reference proteome</keyword>
<reference evidence="22" key="1">
    <citation type="journal article" date="2016" name="Nature">
        <title>Redefining the invertebrate RNA virosphere.</title>
        <authorList>
            <person name="Shi M."/>
            <person name="Lin X.D."/>
            <person name="Tian J.H."/>
            <person name="Chen L.J."/>
            <person name="Chen X."/>
            <person name="Li C.X."/>
            <person name="Qin X.C."/>
            <person name="Li J."/>
            <person name="Cao J.P."/>
            <person name="Eden J.S."/>
            <person name="Buchmann J."/>
            <person name="Wang W."/>
            <person name="Xu J."/>
            <person name="Holmes E.C."/>
            <person name="Zhang Y.Z."/>
        </authorList>
    </citation>
    <scope>NUCLEOTIDE SEQUENCE [LARGE SCALE GENOMIC DNA]</scope>
    <source>
        <strain evidence="22">BHJP63888</strain>
    </source>
</reference>
<comment type="catalytic activity">
    <reaction evidence="19">
        <text>a 5'-end (5'-triphosphoguanosine)-adenylyl-adenylyl-cytidylyl-adenosine in mRNA + 2 S-adenosyl-L-methionine = a 5'-end (N(7)-methyl 5'-triphosphoguanosine)-(2'-O-methyladenylyl)-adenylyl-cytidylyl-adenosine in mRNA + 2 S-adenosyl-L-homocysteine + H(+)</text>
        <dbReference type="Rhea" id="RHEA:65376"/>
        <dbReference type="Rhea" id="RHEA-COMP:16797"/>
        <dbReference type="Rhea" id="RHEA-COMP:16798"/>
        <dbReference type="ChEBI" id="CHEBI:15378"/>
        <dbReference type="ChEBI" id="CHEBI:57856"/>
        <dbReference type="ChEBI" id="CHEBI:59789"/>
        <dbReference type="ChEBI" id="CHEBI:156483"/>
        <dbReference type="ChEBI" id="CHEBI:156484"/>
        <dbReference type="EC" id="2.1.1.375"/>
    </reaction>
</comment>
<keyword evidence="6" id="KW-0949">S-adenosyl-L-methionine</keyword>
<feature type="domain" description="RdRp catalytic" evidence="21">
    <location>
        <begin position="577"/>
        <end position="756"/>
    </location>
</feature>
<sequence>MPTIFRRDFHLASPIDHEELKYACYCKDRRRQKIPTRMKPEHKSLFKRFRVQEVRDGMHESKNLQATLLRHIQRNPAPSVKSKKSRATRKKAARFQPSATRQTLARGIMIAFRALAISFACMFQNTNYREDLPFDEQEVLTEEIVHLYHWRCYMEDLLGSGVQGTTKVYLKRYLGPNHRLEFFGNLLVYTDLNTRLRIVCTYNELLAVSSSISSQFYALLYCRIADLSNKYDHSLYDEYCLFREAALNDLHRYRNKAHDIYKALPSLAIAIINKQFDKLIDGSRFYNSMIEDLGHLRIAQLVKFMIKPLRDEQDIHIRLELSGLYKSFGYPIIDVEETLNYFHEYATAQPTTIDLTFCQRLRNSFKKYFIKQYFKEHDVFPPLSFTGPIAQPLAESIRKNQWREHSYESWDPDEFENLEIGKCLDFDYHEDESALLSDKSISGGRKYWFEEFDQDALYNYWGFRGKRSRVSKRLLVHYVTEPETKVKDTIELIEKEGGLPIDDCIMVGVEKEKENKIAGRVFGKTTRRARQYQTVTEWNLGHNLFKYMKNQSMNMTDKEFRTTLNDMNKPFSQHKNKRIFISFDFKKWCLTFTHEAATPIFEVIDGLFGLRGVYAYTHTFCQQALYIFQSRFAPPPVDPDGMPFPTKGSIYAMNKWLEGMRQKGWTVITSTLIEYTAASLNTKAQLMGQGDNQVICLEVPEHDVLASVAATPDQFAQHFIKVLEDHAAKIGLTLKPSETWASSNLFEYSKKYYYRGTEVSTALKTASKTGSLTNNDFNTVSNGVAGAFSSGVTIASSDNAPFAAYMLACVEACQVFFRHPLQLAFTDTEMVALLLSNRNVGGYPTVLFSSFGVRGMLDPLTSCIAIIRYCCAYHPDVFDCLARLLDFTPYNADPLLLIKDPLALAIQTPKSPEGLVRHLLRAGLEQVTRNAAIRPLFSVQTKIAEQQLVQDLFSMVPSNPKIMNALYKNSNVCIRDKLIHRFAASRSVRELLRRVVQLDETEFRELIVSFDFQMYRHYKRRLARPPQSVTNLFKHAPNLTCSIAVAQHLRALTWGKPIVGVSMPAMEEQVTLERWEYVEAGNHGYGFGIKVDEGVSTHTRGKHNPYIGSTTGKKTARASLSIIDNNSMTQSLQEILQLGPWMLAPGEENLAALLRTLYDEKTSIKMVEMEGLTRTIVGGSLTHRLRCDAIKYNTFWNALSVFNTHCYLNTDIMFKFAQTSTDYTLCMQSVMLISLARLSMLHAVGRDITGYHACVLECRSCTTEIPNEQHTLPATPQYPGIPLPNYVNKLHVKVRLHQLPDDYSRDPQFSYSTHIAWKWAKYLLSTSGGSLDSLPIHTTPTQTPVFCNLTEFSRVHVRTFLRTLSCSLLLSSESETEYERLLADLVYFNNLQSIKALYTTLCKCNLQGLVNDEMGDVMSSGLTFQLALHSYFLQNLSTCPDNKRFNGYFNLTPYQVTQTRDRADALCEQRRYTLAPCVVGPEAEASEMVRRHVKVPHPIPSVKRKLDQEFVPQEGEFLRAKRVKKSHYASSLEFDGDGTLGVTALRYLSLEIDTAYVVSMDDAEGIYIRQLLELGYTIGKIVVVPRRAKDYLAESHRHPIYVREACDTYTLTHDQILAWTDGTVPSAATLYICPSRSALDKVPIGSNVLLLAEDGEYNVHVIKDLNVYAYPQKWVYCTRTHSPTYITIRKSLSELLALSSSQSILRCIRMAKVPILHMDIVRNAFVKFFGVAVHPPAVCALIEQRNTYIVQCIESLSLHDLRESSRRERQLQYKSRKKQLEKLLTKLSNLIAVAATLVKRKIQIPPKVHIHNTKGGGLRICLGRQCHTKHHEVRGDIGMRSLNGFWLLSHEVDASSALDSVRRSWIHGTVEILDDYGYDPYVVEHARSQDLFTEGLDAYLERVFETFGDNVNEETFVMDY</sequence>
<evidence type="ECO:0000313" key="22">
    <source>
        <dbReference type="EMBL" id="APG78645.1"/>
    </source>
</evidence>
<proteinExistence type="predicted"/>
<dbReference type="EMBL" id="KX884407">
    <property type="protein sequence ID" value="APG78645.1"/>
    <property type="molecule type" value="Genomic_RNA"/>
</dbReference>
<dbReference type="InterPro" id="IPR026890">
    <property type="entry name" value="Mononeg_mRNAcap"/>
</dbReference>
<comment type="catalytic activity">
    <reaction evidence="20">
        <text>GTP + H2O = GDP + phosphate + H(+)</text>
        <dbReference type="Rhea" id="RHEA:19669"/>
        <dbReference type="ChEBI" id="CHEBI:15377"/>
        <dbReference type="ChEBI" id="CHEBI:15378"/>
        <dbReference type="ChEBI" id="CHEBI:37565"/>
        <dbReference type="ChEBI" id="CHEBI:43474"/>
        <dbReference type="ChEBI" id="CHEBI:58189"/>
    </reaction>
</comment>
<dbReference type="GO" id="GO:0044423">
    <property type="term" value="C:virion component"/>
    <property type="evidence" value="ECO:0007669"/>
    <property type="project" value="UniProtKB-KW"/>
</dbReference>
<dbReference type="GO" id="GO:0003968">
    <property type="term" value="F:RNA-directed RNA polymerase activity"/>
    <property type="evidence" value="ECO:0007669"/>
    <property type="project" value="UniProtKB-KW"/>
</dbReference>
<evidence type="ECO:0000256" key="14">
    <source>
        <dbReference type="ARBA" id="ARBA00024494"/>
    </source>
</evidence>
<evidence type="ECO:0000256" key="17">
    <source>
        <dbReference type="ARBA" id="ARBA00031012"/>
    </source>
</evidence>
<evidence type="ECO:0000256" key="3">
    <source>
        <dbReference type="ARBA" id="ARBA00022484"/>
    </source>
</evidence>
<dbReference type="RefSeq" id="YP_009333422.1">
    <property type="nucleotide sequence ID" value="NC_032544.1"/>
</dbReference>
<organism evidence="22">
    <name type="scientific">Beihai rhabdo-like virus 5</name>
    <dbReference type="NCBI Taxonomy" id="1922655"/>
    <lineage>
        <taxon>Viruses</taxon>
        <taxon>Riboviria</taxon>
        <taxon>Orthornavirae</taxon>
        <taxon>Negarnaviricota</taxon>
        <taxon>Haploviricotina</taxon>
        <taxon>Monjiviricetes</taxon>
        <taxon>Mononegavirales</taxon>
        <taxon>Nyamiviridae</taxon>
        <taxon>Berhavirus</taxon>
        <taxon>Berhavirus radialis</taxon>
    </lineage>
</organism>
<accession>A0A1L3KMW2</accession>
<evidence type="ECO:0000256" key="1">
    <source>
        <dbReference type="ARBA" id="ARBA00004328"/>
    </source>
</evidence>
<keyword evidence="9" id="KW-0067">ATP-binding</keyword>
<keyword evidence="10" id="KW-0946">Virion</keyword>
<name>A0A1L3KMW2_9MONO</name>
<evidence type="ECO:0000256" key="7">
    <source>
        <dbReference type="ARBA" id="ARBA00022695"/>
    </source>
</evidence>
<evidence type="ECO:0000256" key="16">
    <source>
        <dbReference type="ARBA" id="ARBA00030436"/>
    </source>
</evidence>
<evidence type="ECO:0000256" key="19">
    <source>
        <dbReference type="ARBA" id="ARBA00047370"/>
    </source>
</evidence>
<dbReference type="Pfam" id="PF14318">
    <property type="entry name" value="Mononeg_mRNAcap"/>
    <property type="match status" value="1"/>
</dbReference>
<dbReference type="Pfam" id="PF00946">
    <property type="entry name" value="Mononeg_RNA_pol"/>
    <property type="match status" value="1"/>
</dbReference>
<evidence type="ECO:0000256" key="2">
    <source>
        <dbReference type="ARBA" id="ARBA00012494"/>
    </source>
</evidence>
<evidence type="ECO:0000256" key="8">
    <source>
        <dbReference type="ARBA" id="ARBA00022741"/>
    </source>
</evidence>
<dbReference type="PROSITE" id="PS50526">
    <property type="entry name" value="RDRP_SSRNA_NEG_NONSEG"/>
    <property type="match status" value="1"/>
</dbReference>